<comment type="caution">
    <text evidence="1">The sequence shown here is derived from an EMBL/GenBank/DDBJ whole genome shotgun (WGS) entry which is preliminary data.</text>
</comment>
<evidence type="ECO:0000313" key="2">
    <source>
        <dbReference type="Proteomes" id="UP000289437"/>
    </source>
</evidence>
<proteinExistence type="predicted"/>
<dbReference type="Proteomes" id="UP000289437">
    <property type="component" value="Unassembled WGS sequence"/>
</dbReference>
<organism evidence="1 2">
    <name type="scientific">Granulicella sibirica</name>
    <dbReference type="NCBI Taxonomy" id="2479048"/>
    <lineage>
        <taxon>Bacteria</taxon>
        <taxon>Pseudomonadati</taxon>
        <taxon>Acidobacteriota</taxon>
        <taxon>Terriglobia</taxon>
        <taxon>Terriglobales</taxon>
        <taxon>Acidobacteriaceae</taxon>
        <taxon>Granulicella</taxon>
    </lineage>
</organism>
<accession>A0A4Q0SW04</accession>
<gene>
    <name evidence="1" type="ORF">GRAN_5049</name>
</gene>
<dbReference type="AlphaFoldDB" id="A0A4Q0SW04"/>
<name>A0A4Q0SW04_9BACT</name>
<reference evidence="2" key="2">
    <citation type="submission" date="2019-02" db="EMBL/GenBank/DDBJ databases">
        <title>Granulicella sibirica sp. nov., a psychrotolerant acidobacterium isolated from an organic soil layer in forested tundra, West Siberia.</title>
        <authorList>
            <person name="Oshkin I.Y."/>
            <person name="Kulichevskaya I.S."/>
            <person name="Rijpstra W.I.C."/>
            <person name="Sinninghe Damste J.S."/>
            <person name="Rakitin A.L."/>
            <person name="Ravin N.V."/>
            <person name="Dedysh S.N."/>
        </authorList>
    </citation>
    <scope>NUCLEOTIDE SEQUENCE [LARGE SCALE GENOMIC DNA]</scope>
    <source>
        <strain evidence="2">AF10</strain>
    </source>
</reference>
<reference evidence="1 2" key="1">
    <citation type="submission" date="2018-11" db="EMBL/GenBank/DDBJ databases">
        <authorList>
            <person name="Mardanov A.V."/>
            <person name="Ravin N.V."/>
            <person name="Dedysh S.N."/>
        </authorList>
    </citation>
    <scope>NUCLEOTIDE SEQUENCE [LARGE SCALE GENOMIC DNA]</scope>
    <source>
        <strain evidence="1 2">AF10</strain>
    </source>
</reference>
<protein>
    <submittedName>
        <fullName evidence="1">Uncharacterized protein</fullName>
    </submittedName>
</protein>
<keyword evidence="2" id="KW-1185">Reference proteome</keyword>
<evidence type="ECO:0000313" key="1">
    <source>
        <dbReference type="EMBL" id="RXH54080.1"/>
    </source>
</evidence>
<sequence>MFNFDGLRVFSGTAPVLMTFHCGDKGSEAAACHAEYLDPARPDEYQGDLIAPGATQDRWTCAMVGGWSGWIPTDRLVPVPSTPAITTEQWLGTWVTGHARMHSDRLVVTRSAEGHGKIHVEGRAYYTNIAHNVHTGQVSGDAVAMGPFLHILDHGELPDCVLDLKYDLASKTFRAVDNQLCGGFNVTFDGTWHQANSKN</sequence>
<dbReference type="EMBL" id="RDSM01000006">
    <property type="protein sequence ID" value="RXH54080.1"/>
    <property type="molecule type" value="Genomic_DNA"/>
</dbReference>